<evidence type="ECO:0000313" key="3">
    <source>
        <dbReference type="EMBL" id="CAD8587760.1"/>
    </source>
</evidence>
<dbReference type="Pfam" id="PF05542">
    <property type="entry name" value="DUF760"/>
    <property type="match status" value="1"/>
</dbReference>
<dbReference type="InterPro" id="IPR038925">
    <property type="entry name" value="At3g17800-like"/>
</dbReference>
<feature type="region of interest" description="Disordered" evidence="1">
    <location>
        <begin position="419"/>
        <end position="444"/>
    </location>
</feature>
<name>A0A6U0F2H8_9CHLO</name>
<feature type="region of interest" description="Disordered" evidence="1">
    <location>
        <begin position="1"/>
        <end position="26"/>
    </location>
</feature>
<dbReference type="EMBL" id="HBEW01007823">
    <property type="protein sequence ID" value="CAD8587758.1"/>
    <property type="molecule type" value="Transcribed_RNA"/>
</dbReference>
<dbReference type="InterPro" id="IPR008479">
    <property type="entry name" value="DUF760"/>
</dbReference>
<sequence>MFTSSRATAGTTTTTTRTRANGCARSGCRTRAGAASVLRARAPRRASDVLARAGANDAGNNELKAPSTPESPRGQQLAYILRTQPDMFDVAVDSQLDALGEEIEREGPIEGQAKDQQLVLFKRIADVRALERRHGLEDIIYTSIIQKFLNVGVDMLPPLNESAMLKGIDLNKLTDGVHSKEALEMVREHLLAVLGQGSENAYSSQLVRMSKLQAAQVYAASIMFGYFVTRADKRFQLDRALGTLPLDPMESAMALEKLFNSASAMDSMDEADAAPVNFGGADFDLFSDVAKAGGDQRKADANSKLTLKQYIQGFDQSTLAQTARIVSMEGVAVAERQTGALFGSIEDLQREMQDAVGMNAATPQELLDAVQAVVAENKVQTLTLAYASQRRLVLEAVAFGAFLRQSETYVDGYNAKLLTPTPRGPTGPPGNSLPSGDDDGPVNV</sequence>
<gene>
    <name evidence="2" type="ORF">OMED0929_LOCUS6611</name>
    <name evidence="3" type="ORF">OMED0929_LOCUS6612</name>
</gene>
<evidence type="ECO:0000313" key="2">
    <source>
        <dbReference type="EMBL" id="CAD8587758.1"/>
    </source>
</evidence>
<dbReference type="AlphaFoldDB" id="A0A6U0F2H8"/>
<protein>
    <submittedName>
        <fullName evidence="3">Uncharacterized protein</fullName>
    </submittedName>
</protein>
<evidence type="ECO:0000256" key="1">
    <source>
        <dbReference type="SAM" id="MobiDB-lite"/>
    </source>
</evidence>
<dbReference type="PANTHER" id="PTHR31808:SF4">
    <property type="entry name" value="LIGASE, PUTATIVE (DUF760)-RELATED"/>
    <property type="match status" value="1"/>
</dbReference>
<reference evidence="3" key="1">
    <citation type="submission" date="2021-01" db="EMBL/GenBank/DDBJ databases">
        <authorList>
            <person name="Corre E."/>
            <person name="Pelletier E."/>
            <person name="Niang G."/>
            <person name="Scheremetjew M."/>
            <person name="Finn R."/>
            <person name="Kale V."/>
            <person name="Holt S."/>
            <person name="Cochrane G."/>
            <person name="Meng A."/>
            <person name="Brown T."/>
            <person name="Cohen L."/>
        </authorList>
    </citation>
    <scope>NUCLEOTIDE SEQUENCE</scope>
    <source>
        <strain evidence="3">Clade-D-RCC2572</strain>
    </source>
</reference>
<feature type="region of interest" description="Disordered" evidence="1">
    <location>
        <begin position="52"/>
        <end position="74"/>
    </location>
</feature>
<accession>A0A6U0F2H8</accession>
<organism evidence="3">
    <name type="scientific">Ostreococcus mediterraneus</name>
    <dbReference type="NCBI Taxonomy" id="1486918"/>
    <lineage>
        <taxon>Eukaryota</taxon>
        <taxon>Viridiplantae</taxon>
        <taxon>Chlorophyta</taxon>
        <taxon>Mamiellophyceae</taxon>
        <taxon>Mamiellales</taxon>
        <taxon>Bathycoccaceae</taxon>
        <taxon>Ostreococcus</taxon>
    </lineage>
</organism>
<feature type="compositionally biased region" description="Low complexity" evidence="1">
    <location>
        <begin position="1"/>
        <end position="20"/>
    </location>
</feature>
<dbReference type="PANTHER" id="PTHR31808">
    <property type="entry name" value="EXPRESSED PROTEIN"/>
    <property type="match status" value="1"/>
</dbReference>
<proteinExistence type="predicted"/>
<dbReference type="EMBL" id="HBEW01007824">
    <property type="protein sequence ID" value="CAD8587760.1"/>
    <property type="molecule type" value="Transcribed_RNA"/>
</dbReference>